<keyword evidence="2" id="KW-1185">Reference proteome</keyword>
<organism evidence="1 2">
    <name type="scientific">Heterotrigona itama</name>
    <dbReference type="NCBI Taxonomy" id="395501"/>
    <lineage>
        <taxon>Eukaryota</taxon>
        <taxon>Metazoa</taxon>
        <taxon>Ecdysozoa</taxon>
        <taxon>Arthropoda</taxon>
        <taxon>Hexapoda</taxon>
        <taxon>Insecta</taxon>
        <taxon>Pterygota</taxon>
        <taxon>Neoptera</taxon>
        <taxon>Endopterygota</taxon>
        <taxon>Hymenoptera</taxon>
        <taxon>Apocrita</taxon>
        <taxon>Aculeata</taxon>
        <taxon>Apoidea</taxon>
        <taxon>Anthophila</taxon>
        <taxon>Apidae</taxon>
        <taxon>Heterotrigona</taxon>
    </lineage>
</organism>
<evidence type="ECO:0000313" key="1">
    <source>
        <dbReference type="EMBL" id="CAD1474122.1"/>
    </source>
</evidence>
<evidence type="ECO:0000313" key="2">
    <source>
        <dbReference type="Proteomes" id="UP000752696"/>
    </source>
</evidence>
<gene>
    <name evidence="1" type="ORF">MHI_LOCUS429742</name>
</gene>
<comment type="caution">
    <text evidence="1">The sequence shown here is derived from an EMBL/GenBank/DDBJ whole genome shotgun (WGS) entry which is preliminary data.</text>
</comment>
<dbReference type="EMBL" id="CAJDYZ010007203">
    <property type="protein sequence ID" value="CAD1474122.1"/>
    <property type="molecule type" value="Genomic_DNA"/>
</dbReference>
<dbReference type="Proteomes" id="UP000752696">
    <property type="component" value="Unassembled WGS sequence"/>
</dbReference>
<dbReference type="AlphaFoldDB" id="A0A6V7H6X7"/>
<proteinExistence type="predicted"/>
<feature type="non-terminal residue" evidence="1">
    <location>
        <position position="1"/>
    </location>
</feature>
<protein>
    <submittedName>
        <fullName evidence="1">Uncharacterized protein</fullName>
    </submittedName>
</protein>
<accession>A0A6V7H6X7</accession>
<reference evidence="1" key="1">
    <citation type="submission" date="2020-07" db="EMBL/GenBank/DDBJ databases">
        <authorList>
            <person name="Nazaruddin N."/>
        </authorList>
    </citation>
    <scope>NUCLEOTIDE SEQUENCE</scope>
</reference>
<sequence length="79" mass="8938">DNKIVWFCGWKWRNDGYAETVFVPLMASNRGKGKKSIATHLSDTVARRLYICMLCGKSLQNLTLNSFPMMEDCSLSGEC</sequence>
<name>A0A6V7H6X7_9HYME</name>